<sequence>MANRSDVATHPQMSLPSFSQAFSSSSMNSISNSGNSLPPINSRSRPSSPPYHLRRVNTPPPEDEAARVTEQSRNLRKRTFAEASASSPDRQGRPQSPTVVRVKSEPDHDDQGSQPSSSGSNPRPHQQSWKAGISGVEASSSSALKPQAPSPTKRRRVTISGINTDVKRPSSDANTPISPVVIGFNLAREDSAAIEQVRSMLNVKLQQKALIEQRRNSTAGLTSPMVNTTPTIHIANLNGSDARLSNPRRHSMIPVHREPTLPLPPRNLTPPPSHSQSQASAQAPPQAQPQQLPPPQTQTSLHEISLARQPDSFGRRRASRLGKHKPADILISPREPNNDQIPTSIVSAPAHNTKFPMALPSLPPAMAGQTVPRVTSSIVPPTPTTLGGPRTAIPNLGSTNPASRRSPNHQVPISSNLIPQTPSSLKFNSSEKNAFLAPFEKFYDSLADSKQLKEWLNQQLQKSNTLVNALHKSEKLEEMVETMVEKRIAPMREEMYGLRRRVEELEHALRISSTQGPAPAPQSQSSSTGHTKGKVREPEPMATEATESYTFPASSEVHLSVRPDLLARKISPSNSPNSQGGSPVSFQEGRRLSVSSARLERRRSPPPTVERSQSHGSVPASVSSGPGGPKSSRSPTYPNVPLPKAETQRHHSHPSPSSGSQQQSFLTQRPADRRRELRDITEEPTNGSRSKPLLSPSRGARETREEAGSTGRRELISMVSQRSRRYSSSSEGAP</sequence>
<feature type="region of interest" description="Disordered" evidence="1">
    <location>
        <begin position="512"/>
        <end position="556"/>
    </location>
</feature>
<evidence type="ECO:0000313" key="3">
    <source>
        <dbReference type="Proteomes" id="UP000736335"/>
    </source>
</evidence>
<dbReference type="Proteomes" id="UP000736335">
    <property type="component" value="Unassembled WGS sequence"/>
</dbReference>
<feature type="compositionally biased region" description="Pro residues" evidence="1">
    <location>
        <begin position="261"/>
        <end position="273"/>
    </location>
</feature>
<feature type="compositionally biased region" description="Low complexity" evidence="1">
    <location>
        <begin position="274"/>
        <end position="290"/>
    </location>
</feature>
<feature type="compositionally biased region" description="Basic residues" evidence="1">
    <location>
        <begin position="315"/>
        <end position="324"/>
    </location>
</feature>
<protein>
    <submittedName>
        <fullName evidence="2">Uncharacterized protein</fullName>
    </submittedName>
</protein>
<feature type="compositionally biased region" description="Low complexity" evidence="1">
    <location>
        <begin position="14"/>
        <end position="46"/>
    </location>
</feature>
<feature type="compositionally biased region" description="Polar residues" evidence="1">
    <location>
        <begin position="396"/>
        <end position="417"/>
    </location>
</feature>
<feature type="compositionally biased region" description="Low complexity" evidence="1">
    <location>
        <begin position="512"/>
        <end position="529"/>
    </location>
</feature>
<evidence type="ECO:0000313" key="2">
    <source>
        <dbReference type="EMBL" id="KAF9778606.1"/>
    </source>
</evidence>
<feature type="compositionally biased region" description="Low complexity" evidence="1">
    <location>
        <begin position="571"/>
        <end position="585"/>
    </location>
</feature>
<dbReference type="OrthoDB" id="2138242at2759"/>
<feature type="region of interest" description="Disordered" evidence="1">
    <location>
        <begin position="1"/>
        <end position="174"/>
    </location>
</feature>
<reference evidence="2" key="1">
    <citation type="journal article" date="2020" name="Nat. Commun.">
        <title>Large-scale genome sequencing of mycorrhizal fungi provides insights into the early evolution of symbiotic traits.</title>
        <authorList>
            <person name="Miyauchi S."/>
            <person name="Kiss E."/>
            <person name="Kuo A."/>
            <person name="Drula E."/>
            <person name="Kohler A."/>
            <person name="Sanchez-Garcia M."/>
            <person name="Morin E."/>
            <person name="Andreopoulos B."/>
            <person name="Barry K.W."/>
            <person name="Bonito G."/>
            <person name="Buee M."/>
            <person name="Carver A."/>
            <person name="Chen C."/>
            <person name="Cichocki N."/>
            <person name="Clum A."/>
            <person name="Culley D."/>
            <person name="Crous P.W."/>
            <person name="Fauchery L."/>
            <person name="Girlanda M."/>
            <person name="Hayes R.D."/>
            <person name="Keri Z."/>
            <person name="LaButti K."/>
            <person name="Lipzen A."/>
            <person name="Lombard V."/>
            <person name="Magnuson J."/>
            <person name="Maillard F."/>
            <person name="Murat C."/>
            <person name="Nolan M."/>
            <person name="Ohm R.A."/>
            <person name="Pangilinan J."/>
            <person name="Pereira M.F."/>
            <person name="Perotto S."/>
            <person name="Peter M."/>
            <person name="Pfister S."/>
            <person name="Riley R."/>
            <person name="Sitrit Y."/>
            <person name="Stielow J.B."/>
            <person name="Szollosi G."/>
            <person name="Zifcakova L."/>
            <person name="Stursova M."/>
            <person name="Spatafora J.W."/>
            <person name="Tedersoo L."/>
            <person name="Vaario L.M."/>
            <person name="Yamada A."/>
            <person name="Yan M."/>
            <person name="Wang P."/>
            <person name="Xu J."/>
            <person name="Bruns T."/>
            <person name="Baldrian P."/>
            <person name="Vilgalys R."/>
            <person name="Dunand C."/>
            <person name="Henrissat B."/>
            <person name="Grigoriev I.V."/>
            <person name="Hibbett D."/>
            <person name="Nagy L.G."/>
            <person name="Martin F.M."/>
        </authorList>
    </citation>
    <scope>NUCLEOTIDE SEQUENCE</scope>
    <source>
        <strain evidence="2">UH-Tt-Lm1</strain>
    </source>
</reference>
<feature type="region of interest" description="Disordered" evidence="1">
    <location>
        <begin position="255"/>
        <end position="340"/>
    </location>
</feature>
<comment type="caution">
    <text evidence="2">The sequence shown here is derived from an EMBL/GenBank/DDBJ whole genome shotgun (WGS) entry which is preliminary data.</text>
</comment>
<feature type="compositionally biased region" description="Polar residues" evidence="1">
    <location>
        <begin position="84"/>
        <end position="98"/>
    </location>
</feature>
<feature type="compositionally biased region" description="Low complexity" evidence="1">
    <location>
        <begin position="654"/>
        <end position="664"/>
    </location>
</feature>
<feature type="compositionally biased region" description="Basic and acidic residues" evidence="1">
    <location>
        <begin position="699"/>
        <end position="715"/>
    </location>
</feature>
<name>A0A9P6L1T6_9AGAM</name>
<feature type="region of interest" description="Disordered" evidence="1">
    <location>
        <begin position="378"/>
        <end position="417"/>
    </location>
</feature>
<feature type="compositionally biased region" description="Low complexity" evidence="1">
    <location>
        <begin position="614"/>
        <end position="635"/>
    </location>
</feature>
<gene>
    <name evidence="2" type="ORF">BJ322DRAFT_476339</name>
</gene>
<feature type="compositionally biased region" description="Low complexity" evidence="1">
    <location>
        <begin position="717"/>
        <end position="734"/>
    </location>
</feature>
<keyword evidence="3" id="KW-1185">Reference proteome</keyword>
<feature type="region of interest" description="Disordered" evidence="1">
    <location>
        <begin position="568"/>
        <end position="734"/>
    </location>
</feature>
<feature type="compositionally biased region" description="Basic and acidic residues" evidence="1">
    <location>
        <begin position="102"/>
        <end position="111"/>
    </location>
</feature>
<feature type="compositionally biased region" description="Low complexity" evidence="1">
    <location>
        <begin position="112"/>
        <end position="122"/>
    </location>
</feature>
<evidence type="ECO:0000256" key="1">
    <source>
        <dbReference type="SAM" id="MobiDB-lite"/>
    </source>
</evidence>
<organism evidence="2 3">
    <name type="scientific">Thelephora terrestris</name>
    <dbReference type="NCBI Taxonomy" id="56493"/>
    <lineage>
        <taxon>Eukaryota</taxon>
        <taxon>Fungi</taxon>
        <taxon>Dikarya</taxon>
        <taxon>Basidiomycota</taxon>
        <taxon>Agaricomycotina</taxon>
        <taxon>Agaricomycetes</taxon>
        <taxon>Thelephorales</taxon>
        <taxon>Thelephoraceae</taxon>
        <taxon>Thelephora</taxon>
    </lineage>
</organism>
<dbReference type="AlphaFoldDB" id="A0A9P6L1T6"/>
<feature type="compositionally biased region" description="Low complexity" evidence="1">
    <location>
        <begin position="378"/>
        <end position="391"/>
    </location>
</feature>
<reference evidence="2" key="2">
    <citation type="submission" date="2020-11" db="EMBL/GenBank/DDBJ databases">
        <authorList>
            <consortium name="DOE Joint Genome Institute"/>
            <person name="Kuo A."/>
            <person name="Miyauchi S."/>
            <person name="Kiss E."/>
            <person name="Drula E."/>
            <person name="Kohler A."/>
            <person name="Sanchez-Garcia M."/>
            <person name="Andreopoulos B."/>
            <person name="Barry K.W."/>
            <person name="Bonito G."/>
            <person name="Buee M."/>
            <person name="Carver A."/>
            <person name="Chen C."/>
            <person name="Cichocki N."/>
            <person name="Clum A."/>
            <person name="Culley D."/>
            <person name="Crous P.W."/>
            <person name="Fauchery L."/>
            <person name="Girlanda M."/>
            <person name="Hayes R."/>
            <person name="Keri Z."/>
            <person name="Labutti K."/>
            <person name="Lipzen A."/>
            <person name="Lombard V."/>
            <person name="Magnuson J."/>
            <person name="Maillard F."/>
            <person name="Morin E."/>
            <person name="Murat C."/>
            <person name="Nolan M."/>
            <person name="Ohm R."/>
            <person name="Pangilinan J."/>
            <person name="Pereira M."/>
            <person name="Perotto S."/>
            <person name="Peter M."/>
            <person name="Riley R."/>
            <person name="Sitrit Y."/>
            <person name="Stielow B."/>
            <person name="Szollosi G."/>
            <person name="Zifcakova L."/>
            <person name="Stursova M."/>
            <person name="Spatafora J.W."/>
            <person name="Tedersoo L."/>
            <person name="Vaario L.-M."/>
            <person name="Yamada A."/>
            <person name="Yan M."/>
            <person name="Wang P."/>
            <person name="Xu J."/>
            <person name="Bruns T."/>
            <person name="Baldrian P."/>
            <person name="Vilgalys R."/>
            <person name="Henrissat B."/>
            <person name="Grigoriev I.V."/>
            <person name="Hibbett D."/>
            <person name="Nagy L.G."/>
            <person name="Martin F.M."/>
        </authorList>
    </citation>
    <scope>NUCLEOTIDE SEQUENCE</scope>
    <source>
        <strain evidence="2">UH-Tt-Lm1</strain>
    </source>
</reference>
<feature type="compositionally biased region" description="Basic and acidic residues" evidence="1">
    <location>
        <begin position="670"/>
        <end position="681"/>
    </location>
</feature>
<proteinExistence type="predicted"/>
<accession>A0A9P6L1T6</accession>
<dbReference type="EMBL" id="WIUZ02000022">
    <property type="protein sequence ID" value="KAF9778606.1"/>
    <property type="molecule type" value="Genomic_DNA"/>
</dbReference>